<dbReference type="GO" id="GO:0006367">
    <property type="term" value="P:transcription initiation at RNA polymerase II promoter"/>
    <property type="evidence" value="ECO:0007669"/>
    <property type="project" value="TreeGrafter"/>
</dbReference>
<name>G3ML04_AMBMU</name>
<evidence type="ECO:0000256" key="2">
    <source>
        <dbReference type="ARBA" id="ARBA00023163"/>
    </source>
</evidence>
<dbReference type="InterPro" id="IPR000812">
    <property type="entry name" value="TFIIB"/>
</dbReference>
<organism evidence="5">
    <name type="scientific">Amblyomma maculatum</name>
    <name type="common">Gulf Coast tick</name>
    <dbReference type="NCBI Taxonomy" id="34609"/>
    <lineage>
        <taxon>Eukaryota</taxon>
        <taxon>Metazoa</taxon>
        <taxon>Ecdysozoa</taxon>
        <taxon>Arthropoda</taxon>
        <taxon>Chelicerata</taxon>
        <taxon>Arachnida</taxon>
        <taxon>Acari</taxon>
        <taxon>Parasitiformes</taxon>
        <taxon>Ixodida</taxon>
        <taxon>Ixodoidea</taxon>
        <taxon>Ixodidae</taxon>
        <taxon>Amblyomminae</taxon>
        <taxon>Amblyomma</taxon>
    </lineage>
</organism>
<evidence type="ECO:0000259" key="4">
    <source>
        <dbReference type="Pfam" id="PF21886"/>
    </source>
</evidence>
<sequence length="385" mass="42100">MASAACPSCGASAVIDESGDGISQVCTACGVVVDSAALCVAQGINSEGLSYVPSAETATLSMVRTKSKRGTHYHCHLSSNRLRCNDWIKKEGAKFGMDPVMREQACNFFNKHVGQMPLTQQLAFAAACCYQVLRDSNQSVLLHTLTSSAQCSSTHLCQALRMVRETTGVEVGHARVEELLPEVAQSLEAKERKEVISRATALLKPLRLCWFLEGRSPHCVAPALIFTAWKSLDISTRVRTSYPAFCQRHSLPNTKPDCRTVCGLNKVLIQLAAQIPWLKGKKLSKKNASVYVPDVIRYAASLAIDGTKEADDSSDQQTATDVSVAIFRTFRKGRKGPSVPLQQDTDSPSKDSEDGDADISDSEIDNYIRTEREVRAVEKFLESHK</sequence>
<evidence type="ECO:0000256" key="1">
    <source>
        <dbReference type="ARBA" id="ARBA00023015"/>
    </source>
</evidence>
<dbReference type="PANTHER" id="PTHR11618:SF13">
    <property type="entry name" value="TRANSCRIPTION INITIATION FACTOR IIB"/>
    <property type="match status" value="1"/>
</dbReference>
<dbReference type="PANTHER" id="PTHR11618">
    <property type="entry name" value="TRANSCRIPTION INITIATION FACTOR IIB-RELATED"/>
    <property type="match status" value="1"/>
</dbReference>
<dbReference type="Pfam" id="PF21886">
    <property type="entry name" value="BRF2-like_C_cyclin_rpt"/>
    <property type="match status" value="1"/>
</dbReference>
<dbReference type="EMBL" id="JO842555">
    <property type="protein sequence ID" value="AEO34172.1"/>
    <property type="molecule type" value="mRNA"/>
</dbReference>
<dbReference type="AlphaFoldDB" id="G3ML04"/>
<reference evidence="5" key="1">
    <citation type="journal article" date="2011" name="PLoS ONE">
        <title>A deep insight into the sialotranscriptome of the gulf coast tick, Amblyomma maculatum.</title>
        <authorList>
            <person name="Karim S."/>
            <person name="Singh P."/>
            <person name="Ribeiro J.M."/>
        </authorList>
    </citation>
    <scope>NUCLEOTIDE SEQUENCE</scope>
    <source>
        <tissue evidence="5">Salivary gland</tissue>
    </source>
</reference>
<protein>
    <recommendedName>
        <fullName evidence="4">BRF2-like C-terminal domain-containing protein</fullName>
    </recommendedName>
</protein>
<dbReference type="GO" id="GO:0016251">
    <property type="term" value="F:RNA polymerase II general transcription initiation factor activity"/>
    <property type="evidence" value="ECO:0007669"/>
    <property type="project" value="TreeGrafter"/>
</dbReference>
<dbReference type="CDD" id="cd00043">
    <property type="entry name" value="CYCLIN_SF"/>
    <property type="match status" value="1"/>
</dbReference>
<evidence type="ECO:0000313" key="5">
    <source>
        <dbReference type="EMBL" id="AEO34172.1"/>
    </source>
</evidence>
<dbReference type="InterPro" id="IPR054078">
    <property type="entry name" value="BRF2-like_C"/>
</dbReference>
<dbReference type="GO" id="GO:0005634">
    <property type="term" value="C:nucleus"/>
    <property type="evidence" value="ECO:0007669"/>
    <property type="project" value="TreeGrafter"/>
</dbReference>
<dbReference type="GO" id="GO:0097550">
    <property type="term" value="C:transcription preinitiation complex"/>
    <property type="evidence" value="ECO:0007669"/>
    <property type="project" value="TreeGrafter"/>
</dbReference>
<feature type="domain" description="BRF2-like C-terminal" evidence="4">
    <location>
        <begin position="189"/>
        <end position="298"/>
    </location>
</feature>
<proteinExistence type="evidence at transcript level"/>
<evidence type="ECO:0000256" key="3">
    <source>
        <dbReference type="SAM" id="MobiDB-lite"/>
    </source>
</evidence>
<feature type="region of interest" description="Disordered" evidence="3">
    <location>
        <begin position="334"/>
        <end position="365"/>
    </location>
</feature>
<keyword evidence="1" id="KW-0805">Transcription regulation</keyword>
<keyword evidence="2" id="KW-0804">Transcription</keyword>
<dbReference type="GO" id="GO:0017025">
    <property type="term" value="F:TBP-class protein binding"/>
    <property type="evidence" value="ECO:0007669"/>
    <property type="project" value="TreeGrafter"/>
</dbReference>
<dbReference type="GO" id="GO:0070897">
    <property type="term" value="P:transcription preinitiation complex assembly"/>
    <property type="evidence" value="ECO:0007669"/>
    <property type="project" value="InterPro"/>
</dbReference>
<feature type="compositionally biased region" description="Acidic residues" evidence="3">
    <location>
        <begin position="353"/>
        <end position="364"/>
    </location>
</feature>
<accession>G3ML04</accession>